<dbReference type="SUPFAM" id="SSF53474">
    <property type="entry name" value="alpha/beta-Hydrolases"/>
    <property type="match status" value="1"/>
</dbReference>
<dbReference type="PROSITE" id="PS00122">
    <property type="entry name" value="CARBOXYLESTERASE_B_1"/>
    <property type="match status" value="1"/>
</dbReference>
<reference evidence="5 6" key="1">
    <citation type="submission" date="2018-04" db="EMBL/GenBank/DDBJ databases">
        <title>Novel species isolated from glacier.</title>
        <authorList>
            <person name="Liu Q."/>
            <person name="Xin Y.-H."/>
        </authorList>
    </citation>
    <scope>NUCLEOTIDE SEQUENCE [LARGE SCALE GENOMIC DNA]</scope>
    <source>
        <strain evidence="5 6">GT1R17</strain>
    </source>
</reference>
<dbReference type="Proteomes" id="UP000244248">
    <property type="component" value="Unassembled WGS sequence"/>
</dbReference>
<proteinExistence type="inferred from homology"/>
<keyword evidence="6" id="KW-1185">Reference proteome</keyword>
<dbReference type="AlphaFoldDB" id="A0A2T5MH31"/>
<evidence type="ECO:0000259" key="4">
    <source>
        <dbReference type="Pfam" id="PF00135"/>
    </source>
</evidence>
<dbReference type="EMBL" id="QANS01000002">
    <property type="protein sequence ID" value="PTU31895.1"/>
    <property type="molecule type" value="Genomic_DNA"/>
</dbReference>
<protein>
    <recommendedName>
        <fullName evidence="3">Carboxylic ester hydrolase</fullName>
        <ecNumber evidence="3">3.1.1.-</ecNumber>
    </recommendedName>
</protein>
<evidence type="ECO:0000313" key="6">
    <source>
        <dbReference type="Proteomes" id="UP000244248"/>
    </source>
</evidence>
<dbReference type="PANTHER" id="PTHR11559">
    <property type="entry name" value="CARBOXYLESTERASE"/>
    <property type="match status" value="1"/>
</dbReference>
<keyword evidence="3" id="KW-0732">Signal</keyword>
<dbReference type="Gene3D" id="3.40.50.1820">
    <property type="entry name" value="alpha/beta hydrolase"/>
    <property type="match status" value="1"/>
</dbReference>
<dbReference type="EC" id="3.1.1.-" evidence="3"/>
<comment type="caution">
    <text evidence="5">The sequence shown here is derived from an EMBL/GenBank/DDBJ whole genome shotgun (WGS) entry which is preliminary data.</text>
</comment>
<feature type="signal peptide" evidence="3">
    <location>
        <begin position="1"/>
        <end position="28"/>
    </location>
</feature>
<accession>A0A2T5MH31</accession>
<name>A0A2T5MH31_9GAMM</name>
<gene>
    <name evidence="5" type="ORF">CJD38_04205</name>
</gene>
<evidence type="ECO:0000313" key="5">
    <source>
        <dbReference type="EMBL" id="PTU31895.1"/>
    </source>
</evidence>
<dbReference type="InterPro" id="IPR029058">
    <property type="entry name" value="AB_hydrolase_fold"/>
</dbReference>
<evidence type="ECO:0000256" key="1">
    <source>
        <dbReference type="ARBA" id="ARBA00005964"/>
    </source>
</evidence>
<organism evidence="5 6">
    <name type="scientific">Stenotrophobium rhamnosiphilum</name>
    <dbReference type="NCBI Taxonomy" id="2029166"/>
    <lineage>
        <taxon>Bacteria</taxon>
        <taxon>Pseudomonadati</taxon>
        <taxon>Pseudomonadota</taxon>
        <taxon>Gammaproteobacteria</taxon>
        <taxon>Nevskiales</taxon>
        <taxon>Nevskiaceae</taxon>
        <taxon>Stenotrophobium</taxon>
    </lineage>
</organism>
<dbReference type="InterPro" id="IPR019826">
    <property type="entry name" value="Carboxylesterase_B_AS"/>
</dbReference>
<evidence type="ECO:0000256" key="3">
    <source>
        <dbReference type="RuleBase" id="RU361235"/>
    </source>
</evidence>
<dbReference type="GO" id="GO:0016787">
    <property type="term" value="F:hydrolase activity"/>
    <property type="evidence" value="ECO:0007669"/>
    <property type="project" value="UniProtKB-KW"/>
</dbReference>
<dbReference type="Pfam" id="PF00135">
    <property type="entry name" value="COesterase"/>
    <property type="match status" value="1"/>
</dbReference>
<evidence type="ECO:0000256" key="2">
    <source>
        <dbReference type="ARBA" id="ARBA00022801"/>
    </source>
</evidence>
<keyword evidence="2 3" id="KW-0378">Hydrolase</keyword>
<dbReference type="InterPro" id="IPR002018">
    <property type="entry name" value="CarbesteraseB"/>
</dbReference>
<comment type="similarity">
    <text evidence="1 3">Belongs to the type-B carboxylesterase/lipase family.</text>
</comment>
<feature type="domain" description="Carboxylesterase type B" evidence="4">
    <location>
        <begin position="33"/>
        <end position="533"/>
    </location>
</feature>
<dbReference type="InterPro" id="IPR050309">
    <property type="entry name" value="Type-B_Carboxylest/Lipase"/>
</dbReference>
<sequence>MSVTKCFSRSSQCLLLLLAILLSPLAQAVESKTTLVQTQSGLIRGQLSRNGAALVWLGVPYAQPPVGERRWQAPQAPLPWSKELQANAYGSACSQIGWFYGPPPAGKKWGASNVEVFGKPVGSEDCLKLNIWRPSNIVGPMPVIVFVHGGSNIVGHASDPLYDGEKLALTTNALIVTINYRLGVFGWFAHPSIEGKDPLTNSGNYAALDIIQALRFVQANAVAFGGDPNNITLMGQSAGAGNTYSLIGSPLTKGLFQKAIVLSGLIEHKSTKQKGYEYADQFMAQMVIDDRLAATHDDAVKLVAAKSLSWKHDYLKSKTADQLLNAMKKHKELFQGPHGFNDGVVLSEDLPADVEQGRIHPLPMIVGMARDESKLLFPVGVKISGEEMFGMMRKSNPDVPSVTKLSDIVSSYLLPNLTPALFNAVHWGISKYLERDVTGDIKSLAKHNPKVYAYRFDWDHAPEPWGTIYGACHACDLPFIFGNFTDNFFSMEYPQKNKAGREALSATMMNAIGSFIRTGNPNNPALRTSWKPWSADGADGGNQQRLIFNATDRDVELSVH</sequence>
<feature type="chain" id="PRO_5015372422" description="Carboxylic ester hydrolase" evidence="3">
    <location>
        <begin position="29"/>
        <end position="560"/>
    </location>
</feature>